<feature type="compositionally biased region" description="Low complexity" evidence="1">
    <location>
        <begin position="63"/>
        <end position="83"/>
    </location>
</feature>
<evidence type="ECO:0000313" key="3">
    <source>
        <dbReference type="EMBL" id="UPW02017.1"/>
    </source>
</evidence>
<dbReference type="RefSeq" id="WP_248656404.1">
    <property type="nucleotide sequence ID" value="NZ_CP096658.1"/>
</dbReference>
<feature type="region of interest" description="Disordered" evidence="1">
    <location>
        <begin position="60"/>
        <end position="88"/>
    </location>
</feature>
<evidence type="ECO:0008006" key="5">
    <source>
        <dbReference type="Google" id="ProtNLM"/>
    </source>
</evidence>
<keyword evidence="2" id="KW-0812">Transmembrane</keyword>
<dbReference type="AlphaFoldDB" id="A0A8U0ILK9"/>
<feature type="compositionally biased region" description="Acidic residues" evidence="1">
    <location>
        <begin position="341"/>
        <end position="350"/>
    </location>
</feature>
<dbReference type="Proteomes" id="UP000830434">
    <property type="component" value="Chromosome"/>
</dbReference>
<feature type="transmembrane region" description="Helical" evidence="2">
    <location>
        <begin position="40"/>
        <end position="59"/>
    </location>
</feature>
<keyword evidence="4" id="KW-1185">Reference proteome</keyword>
<reference evidence="3" key="1">
    <citation type="submission" date="2022-04" db="EMBL/GenBank/DDBJ databases">
        <title>Diverse halophilic archaea isolated from saline environments.</title>
        <authorList>
            <person name="Cui H.-L."/>
        </authorList>
    </citation>
    <scope>NUCLEOTIDE SEQUENCE</scope>
    <source>
        <strain evidence="3">XZYJT40</strain>
    </source>
</reference>
<dbReference type="PANTHER" id="PTHR37507">
    <property type="entry name" value="SPORULATION PROTEIN YDCC"/>
    <property type="match status" value="1"/>
</dbReference>
<accession>A0A8U0ILK9</accession>
<dbReference type="EMBL" id="CP096658">
    <property type="protein sequence ID" value="UPW02017.1"/>
    <property type="molecule type" value="Genomic_DNA"/>
</dbReference>
<keyword evidence="2" id="KW-0472">Membrane</keyword>
<feature type="region of interest" description="Disordered" evidence="1">
    <location>
        <begin position="1"/>
        <end position="28"/>
    </location>
</feature>
<dbReference type="InterPro" id="IPR052944">
    <property type="entry name" value="Sporulation_related"/>
</dbReference>
<gene>
    <name evidence="3" type="ORF">M0R88_07955</name>
</gene>
<dbReference type="SUPFAM" id="SSF89392">
    <property type="entry name" value="Prokaryotic lipoproteins and lipoprotein localization factors"/>
    <property type="match status" value="1"/>
</dbReference>
<proteinExistence type="predicted"/>
<dbReference type="KEGG" id="haxz:M0R88_07955"/>
<dbReference type="PANTHER" id="PTHR37507:SF2">
    <property type="entry name" value="SPORULATION PROTEIN YDCC"/>
    <property type="match status" value="1"/>
</dbReference>
<evidence type="ECO:0000313" key="4">
    <source>
        <dbReference type="Proteomes" id="UP000830434"/>
    </source>
</evidence>
<dbReference type="Gene3D" id="2.50.20.10">
    <property type="entry name" value="Lipoprotein localisation LolA/LolB/LppX"/>
    <property type="match status" value="1"/>
</dbReference>
<keyword evidence="2" id="KW-1133">Transmembrane helix</keyword>
<sequence>MRAETWPVGPLHDSAASIDAENEPPDSEAVEMTNRRFRSVVASVALAALLVTAGCVGSLSGGSPTTDAPESSPSPTADTPTADTADDASGDATAAEIFERVQEKQRSVEGYSATVSYRTNISLTNGSSLSRQHAERLAVQYGNDSAPSFYRRVSFDDGDRRVEIANADHFVRYNATSERYRYTERSGEDRFGQHYSLDEVNWAGSPEALFRENDATYEGTETVNGREAYVVTFEAKEHPNGPESTATAYFAEQTYWFDTETGILLKHVAHKPVQRFNRAISEYRDPRNDTGGFRDDNGDDAVYFEHKVRTTEVSNLTVNPAFDAGTFEFDPPADAQPVGAPDDDEPEDDE</sequence>
<feature type="region of interest" description="Disordered" evidence="1">
    <location>
        <begin position="322"/>
        <end position="350"/>
    </location>
</feature>
<evidence type="ECO:0000256" key="2">
    <source>
        <dbReference type="SAM" id="Phobius"/>
    </source>
</evidence>
<evidence type="ECO:0000256" key="1">
    <source>
        <dbReference type="SAM" id="MobiDB-lite"/>
    </source>
</evidence>
<organism evidence="3 4">
    <name type="scientific">Halorussus gelatinilyticus</name>
    <dbReference type="NCBI Taxonomy" id="2937524"/>
    <lineage>
        <taxon>Archaea</taxon>
        <taxon>Methanobacteriati</taxon>
        <taxon>Methanobacteriota</taxon>
        <taxon>Stenosarchaea group</taxon>
        <taxon>Halobacteria</taxon>
        <taxon>Halobacteriales</taxon>
        <taxon>Haladaptataceae</taxon>
        <taxon>Halorussus</taxon>
    </lineage>
</organism>
<protein>
    <recommendedName>
        <fullName evidence="5">Outer membrane lipoprotein-sorting protein</fullName>
    </recommendedName>
</protein>
<dbReference type="InterPro" id="IPR029046">
    <property type="entry name" value="LolA/LolB/LppX"/>
</dbReference>
<name>A0A8U0ILK9_9EURY</name>
<dbReference type="GeneID" id="72189780"/>